<dbReference type="Proteomes" id="UP001596037">
    <property type="component" value="Unassembled WGS sequence"/>
</dbReference>
<accession>A0ABW0NEW2</accession>
<reference evidence="2" key="1">
    <citation type="journal article" date="2019" name="Int. J. Syst. Evol. Microbiol.">
        <title>The Global Catalogue of Microorganisms (GCM) 10K type strain sequencing project: providing services to taxonomists for standard genome sequencing and annotation.</title>
        <authorList>
            <consortium name="The Broad Institute Genomics Platform"/>
            <consortium name="The Broad Institute Genome Sequencing Center for Infectious Disease"/>
            <person name="Wu L."/>
            <person name="Ma J."/>
        </authorList>
    </citation>
    <scope>NUCLEOTIDE SEQUENCE [LARGE SCALE GENOMIC DNA]</scope>
    <source>
        <strain evidence="2">CCUG 57401</strain>
    </source>
</reference>
<dbReference type="RefSeq" id="WP_376849889.1">
    <property type="nucleotide sequence ID" value="NZ_JBHSMF010000006.1"/>
</dbReference>
<evidence type="ECO:0000313" key="1">
    <source>
        <dbReference type="EMBL" id="MFC5497812.1"/>
    </source>
</evidence>
<sequence>MTARKLLAYAGAVAALLAVFALYTRPQIMVTLADQIWSCFH</sequence>
<gene>
    <name evidence="1" type="ORF">ACFPOE_09745</name>
</gene>
<name>A0ABW0NEW2_9BURK</name>
<dbReference type="EMBL" id="JBHSMF010000006">
    <property type="protein sequence ID" value="MFC5497812.1"/>
    <property type="molecule type" value="Genomic_DNA"/>
</dbReference>
<evidence type="ECO:0000313" key="2">
    <source>
        <dbReference type="Proteomes" id="UP001596037"/>
    </source>
</evidence>
<protein>
    <submittedName>
        <fullName evidence="1">Uncharacterized protein</fullName>
    </submittedName>
</protein>
<keyword evidence="2" id="KW-1185">Reference proteome</keyword>
<organism evidence="1 2">
    <name type="scientific">Caenimonas terrae</name>
    <dbReference type="NCBI Taxonomy" id="696074"/>
    <lineage>
        <taxon>Bacteria</taxon>
        <taxon>Pseudomonadati</taxon>
        <taxon>Pseudomonadota</taxon>
        <taxon>Betaproteobacteria</taxon>
        <taxon>Burkholderiales</taxon>
        <taxon>Comamonadaceae</taxon>
        <taxon>Caenimonas</taxon>
    </lineage>
</organism>
<comment type="caution">
    <text evidence="1">The sequence shown here is derived from an EMBL/GenBank/DDBJ whole genome shotgun (WGS) entry which is preliminary data.</text>
</comment>
<proteinExistence type="predicted"/>